<evidence type="ECO:0000256" key="2">
    <source>
        <dbReference type="ARBA" id="ARBA00022598"/>
    </source>
</evidence>
<evidence type="ECO:0000313" key="10">
    <source>
        <dbReference type="Proteomes" id="UP000272015"/>
    </source>
</evidence>
<dbReference type="GO" id="GO:0006576">
    <property type="term" value="P:biogenic amine metabolic process"/>
    <property type="evidence" value="ECO:0007669"/>
    <property type="project" value="UniProtKB-ARBA"/>
</dbReference>
<evidence type="ECO:0000256" key="3">
    <source>
        <dbReference type="ARBA" id="ARBA00022741"/>
    </source>
</evidence>
<feature type="domain" description="GS beta-grasp" evidence="7">
    <location>
        <begin position="33"/>
        <end position="129"/>
    </location>
</feature>
<protein>
    <submittedName>
        <fullName evidence="9">Glutamine synthetase</fullName>
    </submittedName>
</protein>
<evidence type="ECO:0000259" key="7">
    <source>
        <dbReference type="PROSITE" id="PS51986"/>
    </source>
</evidence>
<dbReference type="AlphaFoldDB" id="A0A3A5MPI3"/>
<dbReference type="InterPro" id="IPR008146">
    <property type="entry name" value="Gln_synth_cat_dom"/>
</dbReference>
<dbReference type="Gene3D" id="3.30.590.10">
    <property type="entry name" value="Glutamine synthetase/guanido kinase, catalytic domain"/>
    <property type="match status" value="1"/>
</dbReference>
<dbReference type="PROSITE" id="PS51986">
    <property type="entry name" value="GS_BETA_GRASP"/>
    <property type="match status" value="1"/>
</dbReference>
<dbReference type="SUPFAM" id="SSF54368">
    <property type="entry name" value="Glutamine synthetase, N-terminal domain"/>
    <property type="match status" value="1"/>
</dbReference>
<evidence type="ECO:0000313" key="9">
    <source>
        <dbReference type="EMBL" id="RJT87414.1"/>
    </source>
</evidence>
<dbReference type="SUPFAM" id="SSF55931">
    <property type="entry name" value="Glutamine synthetase/guanido kinase"/>
    <property type="match status" value="1"/>
</dbReference>
<keyword evidence="10" id="KW-1185">Reference proteome</keyword>
<reference evidence="9 10" key="1">
    <citation type="submission" date="2018-09" db="EMBL/GenBank/DDBJ databases">
        <title>Novel species of Cryobacterium.</title>
        <authorList>
            <person name="Liu Q."/>
            <person name="Xin Y.-H."/>
        </authorList>
    </citation>
    <scope>NUCLEOTIDE SEQUENCE [LARGE SCALE GENOMIC DNA]</scope>
    <source>
        <strain evidence="9 10">Hh39</strain>
    </source>
</reference>
<dbReference type="InterPro" id="IPR036651">
    <property type="entry name" value="Gln_synt_N_sf"/>
</dbReference>
<evidence type="ECO:0000256" key="5">
    <source>
        <dbReference type="PROSITE-ProRule" id="PRU01330"/>
    </source>
</evidence>
<dbReference type="Gene3D" id="3.10.20.70">
    <property type="entry name" value="Glutamine synthetase, N-terminal domain"/>
    <property type="match status" value="1"/>
</dbReference>
<evidence type="ECO:0000256" key="1">
    <source>
        <dbReference type="ARBA" id="ARBA00009897"/>
    </source>
</evidence>
<dbReference type="RefSeq" id="WP_119975559.1">
    <property type="nucleotide sequence ID" value="NZ_JBHSQA010000003.1"/>
</dbReference>
<feature type="domain" description="GS catalytic" evidence="8">
    <location>
        <begin position="136"/>
        <end position="468"/>
    </location>
</feature>
<dbReference type="Proteomes" id="UP000272015">
    <property type="component" value="Unassembled WGS sequence"/>
</dbReference>
<organism evidence="9 10">
    <name type="scientific">Cryobacterium melibiosiphilum</name>
    <dbReference type="NCBI Taxonomy" id="995039"/>
    <lineage>
        <taxon>Bacteria</taxon>
        <taxon>Bacillati</taxon>
        <taxon>Actinomycetota</taxon>
        <taxon>Actinomycetes</taxon>
        <taxon>Micrococcales</taxon>
        <taxon>Microbacteriaceae</taxon>
        <taxon>Cryobacterium</taxon>
    </lineage>
</organism>
<gene>
    <name evidence="9" type="ORF">D6T64_15150</name>
</gene>
<name>A0A3A5MPI3_9MICO</name>
<dbReference type="PANTHER" id="PTHR43785">
    <property type="entry name" value="GAMMA-GLUTAMYLPUTRESCINE SYNTHETASE"/>
    <property type="match status" value="1"/>
</dbReference>
<sequence>MLDPRSVPAYRGEATTRPGYLGLDALTDLVAAGTIDTVIVAFTDMQGRLVGKRVSARLFLEEVREHGAECCNYLLAVDVDMNTVDGYAMSSWSRGYGDMAMIPDLTTLRLAPWLPGTALVTADLQWQDARPVVASPRQILQKQLARLHSRGLTALVGTELEFLVFDDDYRTAWRKGYRDLTPGSDYNVDYALLASTRMEPLLRDIRLAMDGAGMYCEGVKGECNLGQQEIAFRYADALTTCDNHSIYKNGAKEIAAEHGKSLTFMAKFNEREGNSCHIHISLRDEDGSPIFAQADAEHGMSTLFRQFVAGQLAAMRELTLFSAPNINSYKRYVDGSFAPTAIVWGLDNRTCALRVVGHGASLRVENRVPGGDVNQYLAVSALIAAGLYGIENELELEPAFPGNAYSSAADRVPSTLRAAVGAFATSTVAREAFGDEVVEHYLNNARVELAAFDAAVTDWERVRGFERL</sequence>
<evidence type="ECO:0000256" key="6">
    <source>
        <dbReference type="RuleBase" id="RU000384"/>
    </source>
</evidence>
<evidence type="ECO:0000259" key="8">
    <source>
        <dbReference type="PROSITE" id="PS51987"/>
    </source>
</evidence>
<dbReference type="InterPro" id="IPR014746">
    <property type="entry name" value="Gln_synth/guanido_kin_cat_dom"/>
</dbReference>
<dbReference type="InterPro" id="IPR008147">
    <property type="entry name" value="Gln_synt_N"/>
</dbReference>
<comment type="similarity">
    <text evidence="1 5 6">Belongs to the glutamine synthetase family.</text>
</comment>
<dbReference type="GO" id="GO:0005524">
    <property type="term" value="F:ATP binding"/>
    <property type="evidence" value="ECO:0007669"/>
    <property type="project" value="UniProtKB-KW"/>
</dbReference>
<dbReference type="FunFam" id="3.30.590.10:FF:000005">
    <property type="entry name" value="Probable glutamine synthetase"/>
    <property type="match status" value="1"/>
</dbReference>
<dbReference type="Pfam" id="PF00120">
    <property type="entry name" value="Gln-synt_C"/>
    <property type="match status" value="1"/>
</dbReference>
<proteinExistence type="inferred from homology"/>
<dbReference type="FunFam" id="3.10.20.70:FF:000015">
    <property type="entry name" value="Putative glutamine synthetase"/>
    <property type="match status" value="1"/>
</dbReference>
<accession>A0A3A5MPI3</accession>
<dbReference type="PANTHER" id="PTHR43785:SF12">
    <property type="entry name" value="TYPE-1 GLUTAMINE SYNTHETASE 2"/>
    <property type="match status" value="1"/>
</dbReference>
<dbReference type="OrthoDB" id="9807095at2"/>
<comment type="caution">
    <text evidence="9">The sequence shown here is derived from an EMBL/GenBank/DDBJ whole genome shotgun (WGS) entry which is preliminary data.</text>
</comment>
<evidence type="ECO:0000256" key="4">
    <source>
        <dbReference type="ARBA" id="ARBA00022840"/>
    </source>
</evidence>
<dbReference type="GO" id="GO:0004356">
    <property type="term" value="F:glutamine synthetase activity"/>
    <property type="evidence" value="ECO:0007669"/>
    <property type="project" value="InterPro"/>
</dbReference>
<dbReference type="SMART" id="SM01230">
    <property type="entry name" value="Gln-synt_C"/>
    <property type="match status" value="1"/>
</dbReference>
<keyword evidence="4" id="KW-0067">ATP-binding</keyword>
<dbReference type="PROSITE" id="PS51987">
    <property type="entry name" value="GS_CATALYTIC"/>
    <property type="match status" value="1"/>
</dbReference>
<keyword evidence="3" id="KW-0547">Nucleotide-binding</keyword>
<dbReference type="GO" id="GO:0042402">
    <property type="term" value="P:biogenic amine catabolic process"/>
    <property type="evidence" value="ECO:0007669"/>
    <property type="project" value="UniProtKB-ARBA"/>
</dbReference>
<keyword evidence="2" id="KW-0436">Ligase</keyword>
<dbReference type="GO" id="GO:0006542">
    <property type="term" value="P:glutamine biosynthetic process"/>
    <property type="evidence" value="ECO:0007669"/>
    <property type="project" value="InterPro"/>
</dbReference>
<dbReference type="EMBL" id="QZVS01000090">
    <property type="protein sequence ID" value="RJT87414.1"/>
    <property type="molecule type" value="Genomic_DNA"/>
</dbReference>